<reference evidence="9 10" key="1">
    <citation type="submission" date="2019-09" db="EMBL/GenBank/DDBJ databases">
        <authorList>
            <person name="Valk L.C."/>
        </authorList>
    </citation>
    <scope>NUCLEOTIDE SEQUENCE [LARGE SCALE GENOMIC DNA]</scope>
    <source>
        <strain evidence="9">GalUA</strain>
    </source>
</reference>
<evidence type="ECO:0000256" key="7">
    <source>
        <dbReference type="SAM" id="Phobius"/>
    </source>
</evidence>
<dbReference type="Proteomes" id="UP000461768">
    <property type="component" value="Unassembled WGS sequence"/>
</dbReference>
<gene>
    <name evidence="9" type="ORF">F7O84_11640</name>
</gene>
<dbReference type="AlphaFoldDB" id="A0A7V7UBQ4"/>
<keyword evidence="5 7" id="KW-1133">Transmembrane helix</keyword>
<reference evidence="9 10" key="2">
    <citation type="submission" date="2020-02" db="EMBL/GenBank/DDBJ databases">
        <title>Candidatus Galacturonibacter soehngenii shows hetero-acetogenic catabolism of galacturonic acid but lacks a canonical carbon monoxide dehydrogenase/acetyl-CoA synthase complex.</title>
        <authorList>
            <person name="Diender M."/>
            <person name="Stouten G.R."/>
            <person name="Petersen J.F."/>
            <person name="Nielsen P.H."/>
            <person name="Dueholm M.S."/>
            <person name="Pronk J.T."/>
            <person name="Van Loosdrecht M.C.M."/>
        </authorList>
    </citation>
    <scope>NUCLEOTIDE SEQUENCE [LARGE SCALE GENOMIC DNA]</scope>
    <source>
        <strain evidence="9">GalUA</strain>
    </source>
</reference>
<evidence type="ECO:0000256" key="6">
    <source>
        <dbReference type="ARBA" id="ARBA00023136"/>
    </source>
</evidence>
<comment type="similarity">
    <text evidence="2">Belongs to the UPF0702 family.</text>
</comment>
<keyword evidence="3" id="KW-1003">Cell membrane</keyword>
<dbReference type="OrthoDB" id="9778331at2"/>
<accession>A0A7V7UBQ4</accession>
<evidence type="ECO:0000313" key="9">
    <source>
        <dbReference type="EMBL" id="KAB1438200.1"/>
    </source>
</evidence>
<dbReference type="RefSeq" id="WP_151145212.1">
    <property type="nucleotide sequence ID" value="NZ_WAGX01000005.1"/>
</dbReference>
<comment type="caution">
    <text evidence="9">The sequence shown here is derived from an EMBL/GenBank/DDBJ whole genome shotgun (WGS) entry which is preliminary data.</text>
</comment>
<dbReference type="EMBL" id="WAGX01000005">
    <property type="protein sequence ID" value="KAB1438200.1"/>
    <property type="molecule type" value="Genomic_DNA"/>
</dbReference>
<evidence type="ECO:0000256" key="2">
    <source>
        <dbReference type="ARBA" id="ARBA00006448"/>
    </source>
</evidence>
<evidence type="ECO:0000256" key="5">
    <source>
        <dbReference type="ARBA" id="ARBA00022989"/>
    </source>
</evidence>
<dbReference type="InterPro" id="IPR023090">
    <property type="entry name" value="UPF0702_alpha/beta_dom_sf"/>
</dbReference>
<keyword evidence="4 7" id="KW-0812">Transmembrane</keyword>
<dbReference type="GO" id="GO:0005886">
    <property type="term" value="C:plasma membrane"/>
    <property type="evidence" value="ECO:0007669"/>
    <property type="project" value="UniProtKB-SubCell"/>
</dbReference>
<proteinExistence type="inferred from homology"/>
<name>A0A7V7UBQ4_9FIRM</name>
<evidence type="ECO:0000256" key="4">
    <source>
        <dbReference type="ARBA" id="ARBA00022692"/>
    </source>
</evidence>
<keyword evidence="10" id="KW-1185">Reference proteome</keyword>
<evidence type="ECO:0000256" key="3">
    <source>
        <dbReference type="ARBA" id="ARBA00022475"/>
    </source>
</evidence>
<organism evidence="9 10">
    <name type="scientific">Candidatus Galacturonatibacter soehngenii</name>
    <dbReference type="NCBI Taxonomy" id="2307010"/>
    <lineage>
        <taxon>Bacteria</taxon>
        <taxon>Bacillati</taxon>
        <taxon>Bacillota</taxon>
        <taxon>Clostridia</taxon>
        <taxon>Lachnospirales</taxon>
        <taxon>Lachnospiraceae</taxon>
        <taxon>Candidatus Galacturonatibacter</taxon>
    </lineage>
</organism>
<dbReference type="PANTHER" id="PTHR34582">
    <property type="entry name" value="UPF0702 TRANSMEMBRANE PROTEIN YCAP"/>
    <property type="match status" value="1"/>
</dbReference>
<feature type="transmembrane region" description="Helical" evidence="7">
    <location>
        <begin position="61"/>
        <end position="78"/>
    </location>
</feature>
<keyword evidence="6 7" id="KW-0472">Membrane</keyword>
<dbReference type="Pfam" id="PF04239">
    <property type="entry name" value="DUF421"/>
    <property type="match status" value="1"/>
</dbReference>
<feature type="domain" description="YetF C-terminal" evidence="8">
    <location>
        <begin position="81"/>
        <end position="213"/>
    </location>
</feature>
<comment type="subcellular location">
    <subcellularLocation>
        <location evidence="1">Cell membrane</location>
        <topology evidence="1">Multi-pass membrane protein</topology>
    </subcellularLocation>
</comment>
<evidence type="ECO:0000313" key="10">
    <source>
        <dbReference type="Proteomes" id="UP000461768"/>
    </source>
</evidence>
<dbReference type="Gene3D" id="3.30.240.20">
    <property type="entry name" value="bsu07140 like domains"/>
    <property type="match status" value="2"/>
</dbReference>
<evidence type="ECO:0000256" key="1">
    <source>
        <dbReference type="ARBA" id="ARBA00004651"/>
    </source>
</evidence>
<protein>
    <submittedName>
        <fullName evidence="9">DUF421 domain-containing protein</fullName>
    </submittedName>
</protein>
<dbReference type="PANTHER" id="PTHR34582:SF6">
    <property type="entry name" value="UPF0702 TRANSMEMBRANE PROTEIN YCAP"/>
    <property type="match status" value="1"/>
</dbReference>
<feature type="transmembrane region" description="Helical" evidence="7">
    <location>
        <begin position="6"/>
        <end position="25"/>
    </location>
</feature>
<dbReference type="InterPro" id="IPR007353">
    <property type="entry name" value="DUF421"/>
</dbReference>
<evidence type="ECO:0000259" key="8">
    <source>
        <dbReference type="Pfam" id="PF04239"/>
    </source>
</evidence>
<sequence>MEILQAILTSILSIITLLILTKLMGNREMSQLSMFDYINGITIGSIAAELATSEFTDSVKPFVAMLVYAAVNILLAIVNEKSVILRRVFNGKTSILYDNGELFSKNLKKAKIDINEFLSQCRINGYFDLSKIQTVLLESNGKFSILPLSDERPVIGKDLGIAPTQDTLVANVIIDGKIMKQNLKHTGKNEKWLIDQLKAKNVKDISDVFLATCDLNNKLSVFKKHPKEMKADILD</sequence>